<evidence type="ECO:0000313" key="9">
    <source>
        <dbReference type="Proteomes" id="UP000199048"/>
    </source>
</evidence>
<evidence type="ECO:0000313" key="8">
    <source>
        <dbReference type="EMBL" id="SFL73619.1"/>
    </source>
</evidence>
<feature type="chain" id="PRO_5011612885" evidence="6">
    <location>
        <begin position="23"/>
        <end position="314"/>
    </location>
</feature>
<keyword evidence="2 6" id="KW-0732">Signal</keyword>
<accession>A0A1I4K4L4</accession>
<proteinExistence type="inferred from homology"/>
<evidence type="ECO:0000256" key="4">
    <source>
        <dbReference type="ARBA" id="ARBA00023237"/>
    </source>
</evidence>
<dbReference type="InterPro" id="IPR011250">
    <property type="entry name" value="OMP/PagP_B-barrel"/>
</dbReference>
<dbReference type="SUPFAM" id="SSF56925">
    <property type="entry name" value="OMPA-like"/>
    <property type="match status" value="1"/>
</dbReference>
<dbReference type="Proteomes" id="UP000199048">
    <property type="component" value="Unassembled WGS sequence"/>
</dbReference>
<dbReference type="PANTHER" id="PTHR34001">
    <property type="entry name" value="BLL7405 PROTEIN"/>
    <property type="match status" value="1"/>
</dbReference>
<evidence type="ECO:0000256" key="1">
    <source>
        <dbReference type="ARBA" id="ARBA00004442"/>
    </source>
</evidence>
<name>A0A1I4K4L4_9HYPH</name>
<feature type="domain" description="Outer membrane protein beta-barrel" evidence="7">
    <location>
        <begin position="43"/>
        <end position="314"/>
    </location>
</feature>
<dbReference type="GO" id="GO:0009279">
    <property type="term" value="C:cell outer membrane"/>
    <property type="evidence" value="ECO:0007669"/>
    <property type="project" value="UniProtKB-SubCell"/>
</dbReference>
<dbReference type="InterPro" id="IPR027385">
    <property type="entry name" value="Beta-barrel_OMP"/>
</dbReference>
<gene>
    <name evidence="8" type="ORF">SAMN05192568_1009143</name>
</gene>
<dbReference type="Pfam" id="PF13505">
    <property type="entry name" value="OMP_b-brl"/>
    <property type="match status" value="1"/>
</dbReference>
<reference evidence="9" key="1">
    <citation type="submission" date="2016-10" db="EMBL/GenBank/DDBJ databases">
        <authorList>
            <person name="Varghese N."/>
            <person name="Submissions S."/>
        </authorList>
    </citation>
    <scope>NUCLEOTIDE SEQUENCE [LARGE SCALE GENOMIC DNA]</scope>
    <source>
        <strain evidence="9">BL36</strain>
    </source>
</reference>
<keyword evidence="9" id="KW-1185">Reference proteome</keyword>
<evidence type="ECO:0000256" key="2">
    <source>
        <dbReference type="ARBA" id="ARBA00022729"/>
    </source>
</evidence>
<dbReference type="EMBL" id="FOTK01000009">
    <property type="protein sequence ID" value="SFL73619.1"/>
    <property type="molecule type" value="Genomic_DNA"/>
</dbReference>
<keyword evidence="3" id="KW-0472">Membrane</keyword>
<dbReference type="STRING" id="582667.SAMN05192568_1009143"/>
<dbReference type="PANTHER" id="PTHR34001:SF3">
    <property type="entry name" value="BLL7405 PROTEIN"/>
    <property type="match status" value="1"/>
</dbReference>
<dbReference type="AlphaFoldDB" id="A0A1I4K4L4"/>
<evidence type="ECO:0000256" key="6">
    <source>
        <dbReference type="SAM" id="SignalP"/>
    </source>
</evidence>
<dbReference type="RefSeq" id="WP_092040248.1">
    <property type="nucleotide sequence ID" value="NZ_FOTK01000009.1"/>
</dbReference>
<comment type="similarity">
    <text evidence="5">Belongs to the Omp25/RopB family.</text>
</comment>
<comment type="subcellular location">
    <subcellularLocation>
        <location evidence="1">Cell outer membrane</location>
    </subcellularLocation>
</comment>
<evidence type="ECO:0000256" key="5">
    <source>
        <dbReference type="ARBA" id="ARBA00038306"/>
    </source>
</evidence>
<feature type="signal peptide" evidence="6">
    <location>
        <begin position="1"/>
        <end position="22"/>
    </location>
</feature>
<evidence type="ECO:0000259" key="7">
    <source>
        <dbReference type="Pfam" id="PF13505"/>
    </source>
</evidence>
<sequence length="314" mass="33327">MRTVTLPLLAILGLCGASTARAADLDYDYLRGADYDPVPAPVVDWSGVYVGGHGGYTSGGLAQRDALQSTLAQYFSYRDIESEFGVSKMLSLPGTRVKSASFGAFAGYNVQFDDIVLGIEADYTHVDLNSWSTNSISRIMTTAGGNSETVYLSGTSNTRIDDYGSIRGRAGYAFGNLLPYVTAGLAVGRVTINDTVAVQNYGYSATTYAANQALTTGLPAAVYNHGYASFNQNFPLNRSTPAGQGVQTVPYGPTSLVANAKTKTIGGVALGFGLEYAITPNILLRGEYQYVLFQSFNGHRAELNTIRGGAAVKF</sequence>
<dbReference type="InterPro" id="IPR051692">
    <property type="entry name" value="OMP-like"/>
</dbReference>
<evidence type="ECO:0000256" key="3">
    <source>
        <dbReference type="ARBA" id="ARBA00023136"/>
    </source>
</evidence>
<protein>
    <submittedName>
        <fullName evidence="8">Outer membrane protein beta-barrel domain-containing protein</fullName>
    </submittedName>
</protein>
<organism evidence="8 9">
    <name type="scientific">Methylobacterium pseudosasicola</name>
    <dbReference type="NCBI Taxonomy" id="582667"/>
    <lineage>
        <taxon>Bacteria</taxon>
        <taxon>Pseudomonadati</taxon>
        <taxon>Pseudomonadota</taxon>
        <taxon>Alphaproteobacteria</taxon>
        <taxon>Hyphomicrobiales</taxon>
        <taxon>Methylobacteriaceae</taxon>
        <taxon>Methylobacterium</taxon>
    </lineage>
</organism>
<dbReference type="Gene3D" id="2.40.160.20">
    <property type="match status" value="1"/>
</dbReference>
<keyword evidence="4" id="KW-0998">Cell outer membrane</keyword>
<dbReference type="OrthoDB" id="8001404at2"/>